<evidence type="ECO:0008006" key="4">
    <source>
        <dbReference type="Google" id="ProtNLM"/>
    </source>
</evidence>
<evidence type="ECO:0000313" key="3">
    <source>
        <dbReference type="Proteomes" id="UP000254060"/>
    </source>
</evidence>
<protein>
    <recommendedName>
        <fullName evidence="4">Cyd operon protein YbgE</fullName>
    </recommendedName>
</protein>
<keyword evidence="1" id="KW-1133">Transmembrane helix</keyword>
<dbReference type="Proteomes" id="UP000254060">
    <property type="component" value="Unassembled WGS sequence"/>
</dbReference>
<dbReference type="AlphaFoldDB" id="A0A377FV74"/>
<feature type="transmembrane region" description="Helical" evidence="1">
    <location>
        <begin position="41"/>
        <end position="57"/>
    </location>
</feature>
<organism evidence="2 3">
    <name type="scientific">Exiguobacterium aurantiacum</name>
    <dbReference type="NCBI Taxonomy" id="33987"/>
    <lineage>
        <taxon>Bacteria</taxon>
        <taxon>Bacillati</taxon>
        <taxon>Bacillota</taxon>
        <taxon>Bacilli</taxon>
        <taxon>Bacillales</taxon>
        <taxon>Bacillales Family XII. Incertae Sedis</taxon>
        <taxon>Exiguobacterium</taxon>
    </lineage>
</organism>
<feature type="transmembrane region" description="Helical" evidence="1">
    <location>
        <begin position="64"/>
        <end position="84"/>
    </location>
</feature>
<proteinExistence type="predicted"/>
<reference evidence="2 3" key="1">
    <citation type="submission" date="2018-06" db="EMBL/GenBank/DDBJ databases">
        <authorList>
            <consortium name="Pathogen Informatics"/>
            <person name="Doyle S."/>
        </authorList>
    </citation>
    <scope>NUCLEOTIDE SEQUENCE [LARGE SCALE GENOMIC DNA]</scope>
    <source>
        <strain evidence="2 3">NCTC13163</strain>
    </source>
</reference>
<evidence type="ECO:0000256" key="1">
    <source>
        <dbReference type="SAM" id="Phobius"/>
    </source>
</evidence>
<sequence length="87" mass="10324">MFEKMVRYGWNVLSGLVVLACSLWLSGPGIAETDTPDYRWYFMLWFLLWTIGFLLQFKQRTKSMGLVLTFIPTLYYLLLVLRAMELF</sequence>
<name>A0A377FV74_9BACL</name>
<keyword evidence="1" id="KW-0812">Transmembrane</keyword>
<gene>
    <name evidence="2" type="ORF">NCTC13163_01613</name>
</gene>
<accession>A0A377FV74</accession>
<keyword evidence="1" id="KW-0472">Membrane</keyword>
<evidence type="ECO:0000313" key="2">
    <source>
        <dbReference type="EMBL" id="STO08243.1"/>
    </source>
</evidence>
<dbReference type="PROSITE" id="PS51257">
    <property type="entry name" value="PROKAR_LIPOPROTEIN"/>
    <property type="match status" value="1"/>
</dbReference>
<dbReference type="EMBL" id="UGGP01000001">
    <property type="protein sequence ID" value="STO08243.1"/>
    <property type="molecule type" value="Genomic_DNA"/>
</dbReference>